<reference evidence="11 12" key="1">
    <citation type="submission" date="2018-07" db="EMBL/GenBank/DDBJ databases">
        <title>The complete nuclear genome of the prasinophyte Chloropicon primus (CCMP1205).</title>
        <authorList>
            <person name="Pombert J.-F."/>
            <person name="Otis C."/>
            <person name="Turmel M."/>
            <person name="Lemieux C."/>
        </authorList>
    </citation>
    <scope>NUCLEOTIDE SEQUENCE [LARGE SCALE GENOMIC DNA]</scope>
    <source>
        <strain evidence="11 12">CCMP1205</strain>
    </source>
</reference>
<evidence type="ECO:0000256" key="1">
    <source>
        <dbReference type="ARBA" id="ARBA00022527"/>
    </source>
</evidence>
<dbReference type="InterPro" id="IPR000961">
    <property type="entry name" value="AGC-kinase_C"/>
</dbReference>
<accession>A0A5B8MW45</accession>
<dbReference type="SMART" id="SM00133">
    <property type="entry name" value="S_TK_X"/>
    <property type="match status" value="1"/>
</dbReference>
<comment type="similarity">
    <text evidence="7">Belongs to the protein kinase superfamily.</text>
</comment>
<dbReference type="GO" id="GO:0009653">
    <property type="term" value="P:anatomical structure morphogenesis"/>
    <property type="evidence" value="ECO:0007669"/>
    <property type="project" value="UniProtKB-ARBA"/>
</dbReference>
<keyword evidence="1 7" id="KW-0723">Serine/threonine-protein kinase</keyword>
<dbReference type="GO" id="GO:0005524">
    <property type="term" value="F:ATP binding"/>
    <property type="evidence" value="ECO:0007669"/>
    <property type="project" value="UniProtKB-UniRule"/>
</dbReference>
<dbReference type="CDD" id="cd05580">
    <property type="entry name" value="STKc_PKA_like"/>
    <property type="match status" value="1"/>
</dbReference>
<dbReference type="SUPFAM" id="SSF56112">
    <property type="entry name" value="Protein kinase-like (PK-like)"/>
    <property type="match status" value="1"/>
</dbReference>
<protein>
    <submittedName>
        <fullName evidence="11">Serine/threonine protein kinase</fullName>
    </submittedName>
</protein>
<keyword evidence="2" id="KW-0808">Transferase</keyword>
<organism evidence="11 12">
    <name type="scientific">Chloropicon primus</name>
    <dbReference type="NCBI Taxonomy" id="1764295"/>
    <lineage>
        <taxon>Eukaryota</taxon>
        <taxon>Viridiplantae</taxon>
        <taxon>Chlorophyta</taxon>
        <taxon>Chloropicophyceae</taxon>
        <taxon>Chloropicales</taxon>
        <taxon>Chloropicaceae</taxon>
        <taxon>Chloropicon</taxon>
    </lineage>
</organism>
<dbReference type="PROSITE" id="PS51285">
    <property type="entry name" value="AGC_KINASE_CTER"/>
    <property type="match status" value="1"/>
</dbReference>
<dbReference type="InterPro" id="IPR008271">
    <property type="entry name" value="Ser/Thr_kinase_AS"/>
</dbReference>
<keyword evidence="5 6" id="KW-0067">ATP-binding</keyword>
<proteinExistence type="inferred from homology"/>
<dbReference type="InterPro" id="IPR017441">
    <property type="entry name" value="Protein_kinase_ATP_BS"/>
</dbReference>
<evidence type="ECO:0000256" key="4">
    <source>
        <dbReference type="ARBA" id="ARBA00022777"/>
    </source>
</evidence>
<feature type="region of interest" description="Disordered" evidence="8">
    <location>
        <begin position="312"/>
        <end position="349"/>
    </location>
</feature>
<keyword evidence="3 6" id="KW-0547">Nucleotide-binding</keyword>
<dbReference type="SMART" id="SM00220">
    <property type="entry name" value="S_TKc"/>
    <property type="match status" value="1"/>
</dbReference>
<dbReference type="FunFam" id="1.10.510.10:FF:000005">
    <property type="entry name" value="cAMP-dependent protein kinase catalytic subunit alpha"/>
    <property type="match status" value="1"/>
</dbReference>
<name>A0A5B8MW45_9CHLO</name>
<dbReference type="STRING" id="1764295.A0A5B8MW45"/>
<dbReference type="Gene3D" id="3.30.200.20">
    <property type="entry name" value="Phosphorylase Kinase, domain 1"/>
    <property type="match status" value="1"/>
</dbReference>
<sequence>MFKNVFHKEKNNPRRQSEVPPFSVVEKIKLEPCTAIDDFAVDRILGTGSFGRVVFAKHKATKTNCAIKILSKALVIKTKQVLHIKAEKDILKAVNFPFVVNLLGTFQDKDCVYLVMEYIVGGEFFTHLRMSGRLKESAAKIYAAEVLLVFEYLHSRDIIYRDLKPENLLLDRDGHIKVTDFGFAKQIEHRTYTLCGTPDYLAPEVILNKGHGKPVDWWALGVLIYEMLAGYPPFYDDDPMGTYQKILHSKPEFPSHFTRSSRDLIKKLLQPDLTKRFGNLKGAARDIKMHPWFNGIDWTQLVNKTISAPIKPQVAGPDDTSQFDNYDDIPPMEHTDNLSEEEQSLFKGF</sequence>
<evidence type="ECO:0000313" key="12">
    <source>
        <dbReference type="Proteomes" id="UP000316726"/>
    </source>
</evidence>
<evidence type="ECO:0000256" key="5">
    <source>
        <dbReference type="ARBA" id="ARBA00022840"/>
    </source>
</evidence>
<dbReference type="PROSITE" id="PS00108">
    <property type="entry name" value="PROTEIN_KINASE_ST"/>
    <property type="match status" value="1"/>
</dbReference>
<dbReference type="InterPro" id="IPR011009">
    <property type="entry name" value="Kinase-like_dom_sf"/>
</dbReference>
<dbReference type="EMBL" id="CP031048">
    <property type="protein sequence ID" value="QDZ25038.1"/>
    <property type="molecule type" value="Genomic_DNA"/>
</dbReference>
<gene>
    <name evidence="11" type="ORF">A3770_15p75560</name>
</gene>
<dbReference type="PANTHER" id="PTHR24353">
    <property type="entry name" value="CYCLIC NUCLEOTIDE-DEPENDENT PROTEIN KINASE"/>
    <property type="match status" value="1"/>
</dbReference>
<dbReference type="OrthoDB" id="63267at2759"/>
<dbReference type="InterPro" id="IPR000719">
    <property type="entry name" value="Prot_kinase_dom"/>
</dbReference>
<evidence type="ECO:0000259" key="10">
    <source>
        <dbReference type="PROSITE" id="PS51285"/>
    </source>
</evidence>
<keyword evidence="12" id="KW-1185">Reference proteome</keyword>
<feature type="domain" description="Protein kinase" evidence="9">
    <location>
        <begin position="39"/>
        <end position="293"/>
    </location>
</feature>
<dbReference type="AlphaFoldDB" id="A0A5B8MW45"/>
<dbReference type="FunFam" id="3.30.200.20:FF:000042">
    <property type="entry name" value="Aurora kinase A"/>
    <property type="match status" value="1"/>
</dbReference>
<evidence type="ECO:0000259" key="9">
    <source>
        <dbReference type="PROSITE" id="PS50011"/>
    </source>
</evidence>
<evidence type="ECO:0000256" key="3">
    <source>
        <dbReference type="ARBA" id="ARBA00022741"/>
    </source>
</evidence>
<evidence type="ECO:0000256" key="7">
    <source>
        <dbReference type="RuleBase" id="RU000304"/>
    </source>
</evidence>
<evidence type="ECO:0000256" key="8">
    <source>
        <dbReference type="SAM" id="MobiDB-lite"/>
    </source>
</evidence>
<dbReference type="Pfam" id="PF00069">
    <property type="entry name" value="Pkinase"/>
    <property type="match status" value="1"/>
</dbReference>
<evidence type="ECO:0000256" key="2">
    <source>
        <dbReference type="ARBA" id="ARBA00022679"/>
    </source>
</evidence>
<dbReference type="GO" id="GO:0004691">
    <property type="term" value="F:cAMP-dependent protein kinase activity"/>
    <property type="evidence" value="ECO:0007669"/>
    <property type="project" value="TreeGrafter"/>
</dbReference>
<dbReference type="GO" id="GO:0005952">
    <property type="term" value="C:cAMP-dependent protein kinase complex"/>
    <property type="evidence" value="ECO:0007669"/>
    <property type="project" value="TreeGrafter"/>
</dbReference>
<keyword evidence="4 11" id="KW-0418">Kinase</keyword>
<dbReference type="Proteomes" id="UP000316726">
    <property type="component" value="Chromosome 15"/>
</dbReference>
<feature type="binding site" evidence="6">
    <location>
        <position position="77"/>
    </location>
    <ligand>
        <name>ATP</name>
        <dbReference type="ChEBI" id="CHEBI:30616"/>
    </ligand>
</feature>
<evidence type="ECO:0000256" key="6">
    <source>
        <dbReference type="PROSITE-ProRule" id="PRU10141"/>
    </source>
</evidence>
<evidence type="ECO:0000313" key="11">
    <source>
        <dbReference type="EMBL" id="QDZ25038.1"/>
    </source>
</evidence>
<feature type="domain" description="AGC-kinase C-terminal" evidence="10">
    <location>
        <begin position="294"/>
        <end position="349"/>
    </location>
</feature>
<dbReference type="PANTHER" id="PTHR24353:SF37">
    <property type="entry name" value="CAMP-DEPENDENT PROTEIN KINASE CATALYTIC SUBUNIT PRKX"/>
    <property type="match status" value="1"/>
</dbReference>
<dbReference type="PROSITE" id="PS00107">
    <property type="entry name" value="PROTEIN_KINASE_ATP"/>
    <property type="match status" value="1"/>
</dbReference>
<dbReference type="PROSITE" id="PS50011">
    <property type="entry name" value="PROTEIN_KINASE_DOM"/>
    <property type="match status" value="1"/>
</dbReference>
<dbReference type="Gene3D" id="1.10.510.10">
    <property type="entry name" value="Transferase(Phosphotransferase) domain 1"/>
    <property type="match status" value="1"/>
</dbReference>